<dbReference type="EMBL" id="BAABHQ010000005">
    <property type="protein sequence ID" value="GAA4874160.1"/>
    <property type="molecule type" value="Genomic_DNA"/>
</dbReference>
<name>A0ABP9EEJ0_9PSEU</name>
<dbReference type="PRINTS" id="PR00111">
    <property type="entry name" value="ABHYDROLASE"/>
</dbReference>
<reference evidence="3" key="1">
    <citation type="journal article" date="2019" name="Int. J. Syst. Evol. Microbiol.">
        <title>The Global Catalogue of Microorganisms (GCM) 10K type strain sequencing project: providing services to taxonomists for standard genome sequencing and annotation.</title>
        <authorList>
            <consortium name="The Broad Institute Genomics Platform"/>
            <consortium name="The Broad Institute Genome Sequencing Center for Infectious Disease"/>
            <person name="Wu L."/>
            <person name="Ma J."/>
        </authorList>
    </citation>
    <scope>NUCLEOTIDE SEQUENCE [LARGE SCALE GENOMIC DNA]</scope>
    <source>
        <strain evidence="3">JCM 17983</strain>
    </source>
</reference>
<evidence type="ECO:0000313" key="3">
    <source>
        <dbReference type="Proteomes" id="UP001500457"/>
    </source>
</evidence>
<sequence length="267" mass="28593">MTVTDAEPATPAVQRRKAGSGEIAYRRAGQGHPVLLLHSAGGANEWGPLQLGLVATGDLVAPDHPGFGLSDDLPEIHTVDDLVYHYLDLLDGLGLAQVDVVGLSFGGWVAAELAVHSPERVRRLVLGAAVGLRIPEAPVADLFLMNPPQLMRALFHDEALVTAALSAAPTTDQILATYRDLGALARFGWHPFLNDPKLERRLHRISAPTLVLAAGEDRLVPRAHAERYAARIPDAELRVVEDCGHALHGERPAEVTAAIVEHLGAEK</sequence>
<proteinExistence type="predicted"/>
<dbReference type="SUPFAM" id="SSF53474">
    <property type="entry name" value="alpha/beta-Hydrolases"/>
    <property type="match status" value="1"/>
</dbReference>
<accession>A0ABP9EEJ0</accession>
<organism evidence="2 3">
    <name type="scientific">Actinomycetospora straminea</name>
    <dbReference type="NCBI Taxonomy" id="663607"/>
    <lineage>
        <taxon>Bacteria</taxon>
        <taxon>Bacillati</taxon>
        <taxon>Actinomycetota</taxon>
        <taxon>Actinomycetes</taxon>
        <taxon>Pseudonocardiales</taxon>
        <taxon>Pseudonocardiaceae</taxon>
        <taxon>Actinomycetospora</taxon>
    </lineage>
</organism>
<dbReference type="Gene3D" id="3.40.50.1820">
    <property type="entry name" value="alpha/beta hydrolase"/>
    <property type="match status" value="1"/>
</dbReference>
<dbReference type="PANTHER" id="PTHR43433">
    <property type="entry name" value="HYDROLASE, ALPHA/BETA FOLD FAMILY PROTEIN"/>
    <property type="match status" value="1"/>
</dbReference>
<dbReference type="Proteomes" id="UP001500457">
    <property type="component" value="Unassembled WGS sequence"/>
</dbReference>
<keyword evidence="2" id="KW-0378">Hydrolase</keyword>
<dbReference type="InterPro" id="IPR029058">
    <property type="entry name" value="AB_hydrolase_fold"/>
</dbReference>
<feature type="domain" description="AB hydrolase-1" evidence="1">
    <location>
        <begin position="34"/>
        <end position="257"/>
    </location>
</feature>
<dbReference type="GO" id="GO:0016787">
    <property type="term" value="F:hydrolase activity"/>
    <property type="evidence" value="ECO:0007669"/>
    <property type="project" value="UniProtKB-KW"/>
</dbReference>
<dbReference type="Pfam" id="PF12697">
    <property type="entry name" value="Abhydrolase_6"/>
    <property type="match status" value="1"/>
</dbReference>
<dbReference type="RefSeq" id="WP_274230778.1">
    <property type="nucleotide sequence ID" value="NZ_BAABHQ010000005.1"/>
</dbReference>
<dbReference type="PANTHER" id="PTHR43433:SF5">
    <property type="entry name" value="AB HYDROLASE-1 DOMAIN-CONTAINING PROTEIN"/>
    <property type="match status" value="1"/>
</dbReference>
<keyword evidence="3" id="KW-1185">Reference proteome</keyword>
<comment type="caution">
    <text evidence="2">The sequence shown here is derived from an EMBL/GenBank/DDBJ whole genome shotgun (WGS) entry which is preliminary data.</text>
</comment>
<gene>
    <name evidence="2" type="ORF">GCM10023203_25150</name>
</gene>
<dbReference type="InterPro" id="IPR000073">
    <property type="entry name" value="AB_hydrolase_1"/>
</dbReference>
<evidence type="ECO:0000313" key="2">
    <source>
        <dbReference type="EMBL" id="GAA4874160.1"/>
    </source>
</evidence>
<evidence type="ECO:0000259" key="1">
    <source>
        <dbReference type="Pfam" id="PF12697"/>
    </source>
</evidence>
<dbReference type="InterPro" id="IPR050471">
    <property type="entry name" value="AB_hydrolase"/>
</dbReference>
<protein>
    <submittedName>
        <fullName evidence="2">Alpha/beta hydrolase</fullName>
    </submittedName>
</protein>